<keyword evidence="3" id="KW-1185">Reference proteome</keyword>
<evidence type="ECO:0000313" key="2">
    <source>
        <dbReference type="EMBL" id="UYW00677.1"/>
    </source>
</evidence>
<protein>
    <submittedName>
        <fullName evidence="2">Uncharacterized protein</fullName>
    </submittedName>
</protein>
<dbReference type="EMBL" id="CP081495">
    <property type="protein sequence ID" value="UYW00677.1"/>
    <property type="molecule type" value="Genomic_DNA"/>
</dbReference>
<dbReference type="Proteomes" id="UP001163328">
    <property type="component" value="Chromosome"/>
</dbReference>
<feature type="transmembrane region" description="Helical" evidence="1">
    <location>
        <begin position="85"/>
        <end position="106"/>
    </location>
</feature>
<name>A0ABY6LXH5_9FLAO</name>
<keyword evidence="1" id="KW-0472">Membrane</keyword>
<sequence>MEGKIHFKINEKENNGIFFDVFVDEQNITTLSFNHNSFVYKATGLKNYSVVIKNDSVEKNAIVNLSNNEPEKTVEITTTRANKIYNLYMVFVLVFIAVILTCYFVFAVDIYYLLIFMVIALPLVIAKFMQNNSKNDAFTIHIK</sequence>
<keyword evidence="1" id="KW-1133">Transmembrane helix</keyword>
<gene>
    <name evidence="2" type="ORF">K5I29_09035</name>
</gene>
<reference evidence="2" key="1">
    <citation type="submission" date="2021-08" db="EMBL/GenBank/DDBJ databases">
        <title>Flavobacterium sp. strain CC-SYL302.</title>
        <authorList>
            <person name="Lin S.-Y."/>
            <person name="Lee T.-H."/>
            <person name="Young C.-C."/>
        </authorList>
    </citation>
    <scope>NUCLEOTIDE SEQUENCE</scope>
    <source>
        <strain evidence="2">CC-SYL302</strain>
    </source>
</reference>
<organism evidence="2 3">
    <name type="scientific">Flavobacterium agricola</name>
    <dbReference type="NCBI Taxonomy" id="2870839"/>
    <lineage>
        <taxon>Bacteria</taxon>
        <taxon>Pseudomonadati</taxon>
        <taxon>Bacteroidota</taxon>
        <taxon>Flavobacteriia</taxon>
        <taxon>Flavobacteriales</taxon>
        <taxon>Flavobacteriaceae</taxon>
        <taxon>Flavobacterium</taxon>
    </lineage>
</organism>
<accession>A0ABY6LXH5</accession>
<proteinExistence type="predicted"/>
<feature type="transmembrane region" description="Helical" evidence="1">
    <location>
        <begin position="112"/>
        <end position="129"/>
    </location>
</feature>
<dbReference type="RefSeq" id="WP_264432673.1">
    <property type="nucleotide sequence ID" value="NZ_CP081495.1"/>
</dbReference>
<keyword evidence="1" id="KW-0812">Transmembrane</keyword>
<evidence type="ECO:0000256" key="1">
    <source>
        <dbReference type="SAM" id="Phobius"/>
    </source>
</evidence>
<evidence type="ECO:0000313" key="3">
    <source>
        <dbReference type="Proteomes" id="UP001163328"/>
    </source>
</evidence>